<evidence type="ECO:0008006" key="3">
    <source>
        <dbReference type="Google" id="ProtNLM"/>
    </source>
</evidence>
<organism evidence="1 2">
    <name type="scientific">Mesorhizobium shangrilense</name>
    <dbReference type="NCBI Taxonomy" id="460060"/>
    <lineage>
        <taxon>Bacteria</taxon>
        <taxon>Pseudomonadati</taxon>
        <taxon>Pseudomonadota</taxon>
        <taxon>Alphaproteobacteria</taxon>
        <taxon>Hyphomicrobiales</taxon>
        <taxon>Phyllobacteriaceae</taxon>
        <taxon>Mesorhizobium</taxon>
    </lineage>
</organism>
<dbReference type="RefSeq" id="WP_354463626.1">
    <property type="nucleotide sequence ID" value="NZ_JBEWSZ010000004.1"/>
</dbReference>
<dbReference type="InterPro" id="IPR011006">
    <property type="entry name" value="CheY-like_superfamily"/>
</dbReference>
<proteinExistence type="predicted"/>
<comment type="caution">
    <text evidence="1">The sequence shown here is derived from an EMBL/GenBank/DDBJ whole genome shotgun (WGS) entry which is preliminary data.</text>
</comment>
<protein>
    <recommendedName>
        <fullName evidence="3">Response regulator</fullName>
    </recommendedName>
</protein>
<dbReference type="EMBL" id="JBEWSZ010000004">
    <property type="protein sequence ID" value="MET2831514.1"/>
    <property type="molecule type" value="Genomic_DNA"/>
</dbReference>
<reference evidence="1 2" key="1">
    <citation type="submission" date="2024-06" db="EMBL/GenBank/DDBJ databases">
        <authorList>
            <person name="Kim D.-U."/>
        </authorList>
    </citation>
    <scope>NUCLEOTIDE SEQUENCE [LARGE SCALE GENOMIC DNA]</scope>
    <source>
        <strain evidence="1 2">KACC15460</strain>
    </source>
</reference>
<dbReference type="SUPFAM" id="SSF52172">
    <property type="entry name" value="CheY-like"/>
    <property type="match status" value="1"/>
</dbReference>
<evidence type="ECO:0000313" key="1">
    <source>
        <dbReference type="EMBL" id="MET2831514.1"/>
    </source>
</evidence>
<dbReference type="Proteomes" id="UP001548832">
    <property type="component" value="Unassembled WGS sequence"/>
</dbReference>
<accession>A0ABV2DNT4</accession>
<gene>
    <name evidence="1" type="ORF">ABVQ20_31665</name>
</gene>
<sequence length="119" mass="13040">MRPRKILIVVPEEDLRRSIVFALEAEGLDVVTCAGLEDILSLPRLARADCMVVDDMALRISSGYGGPPNLAMPVVLLADTVPDARPEWVDVTLLKPLLGRSLVDAVVLQLERRALHVPH</sequence>
<name>A0ABV2DNT4_9HYPH</name>
<keyword evidence="2" id="KW-1185">Reference proteome</keyword>
<evidence type="ECO:0000313" key="2">
    <source>
        <dbReference type="Proteomes" id="UP001548832"/>
    </source>
</evidence>